<evidence type="ECO:0000256" key="6">
    <source>
        <dbReference type="ARBA" id="ARBA00023306"/>
    </source>
</evidence>
<protein>
    <submittedName>
        <fullName evidence="7">SsgA family sporulation/cell division regulator</fullName>
    </submittedName>
</protein>
<keyword evidence="6" id="KW-0131">Cell cycle</keyword>
<dbReference type="EMBL" id="BAABAL010000003">
    <property type="protein sequence ID" value="GAA3987195.1"/>
    <property type="molecule type" value="Genomic_DNA"/>
</dbReference>
<evidence type="ECO:0000313" key="7">
    <source>
        <dbReference type="EMBL" id="GAA3987195.1"/>
    </source>
</evidence>
<keyword evidence="5" id="KW-0717">Septation</keyword>
<comment type="caution">
    <text evidence="7">The sequence shown here is derived from an EMBL/GenBank/DDBJ whole genome shotgun (WGS) entry which is preliminary data.</text>
</comment>
<comment type="subcellular location">
    <subcellularLocation>
        <location evidence="1">Cell septum</location>
    </subcellularLocation>
</comment>
<reference evidence="8" key="1">
    <citation type="journal article" date="2019" name="Int. J. Syst. Evol. Microbiol.">
        <title>The Global Catalogue of Microorganisms (GCM) 10K type strain sequencing project: providing services to taxonomists for standard genome sequencing and annotation.</title>
        <authorList>
            <consortium name="The Broad Institute Genomics Platform"/>
            <consortium name="The Broad Institute Genome Sequencing Center for Infectious Disease"/>
            <person name="Wu L."/>
            <person name="Ma J."/>
        </authorList>
    </citation>
    <scope>NUCLEOTIDE SEQUENCE [LARGE SCALE GENOMIC DNA]</scope>
    <source>
        <strain evidence="8">JCM 17342</strain>
    </source>
</reference>
<dbReference type="RefSeq" id="WP_344870485.1">
    <property type="nucleotide sequence ID" value="NZ_BAABAL010000003.1"/>
</dbReference>
<keyword evidence="8" id="KW-1185">Reference proteome</keyword>
<keyword evidence="3" id="KW-0132">Cell division</keyword>
<accession>A0ABP7QU87</accession>
<name>A0ABP7QU87_9PSEU</name>
<dbReference type="Proteomes" id="UP001501747">
    <property type="component" value="Unassembled WGS sequence"/>
</dbReference>
<dbReference type="InterPro" id="IPR006776">
    <property type="entry name" value="SsgB"/>
</dbReference>
<evidence type="ECO:0000256" key="2">
    <source>
        <dbReference type="ARBA" id="ARBA00009323"/>
    </source>
</evidence>
<proteinExistence type="inferred from homology"/>
<keyword evidence="4" id="KW-0749">Sporulation</keyword>
<gene>
    <name evidence="7" type="ORF">GCM10022247_01870</name>
</gene>
<dbReference type="Pfam" id="PF04686">
    <property type="entry name" value="SsgA"/>
    <property type="match status" value="1"/>
</dbReference>
<dbReference type="InterPro" id="IPR038658">
    <property type="entry name" value="SsgB_sf"/>
</dbReference>
<evidence type="ECO:0000313" key="8">
    <source>
        <dbReference type="Proteomes" id="UP001501747"/>
    </source>
</evidence>
<evidence type="ECO:0000256" key="4">
    <source>
        <dbReference type="ARBA" id="ARBA00022969"/>
    </source>
</evidence>
<comment type="similarity">
    <text evidence="2">Belongs to the SsgA family.</text>
</comment>
<sequence>MNSEHTEIRSAAMFDLLTSTPVAVEVEFSYSTRDPYAIQVLFNPYGDQSVQWILARDLLADGLLAEAGEGDVRIWPVMDELDVVVLEFTTPAGQARFGADPEDLVDFLNETYELVEPGQESRWFDFDQEMAMLSGDAKQ</sequence>
<evidence type="ECO:0000256" key="1">
    <source>
        <dbReference type="ARBA" id="ARBA00004431"/>
    </source>
</evidence>
<dbReference type="Gene3D" id="2.30.31.20">
    <property type="entry name" value="Sporulation-specific cell division protein SsgB"/>
    <property type="match status" value="1"/>
</dbReference>
<organism evidence="7 8">
    <name type="scientific">Allokutzneria multivorans</name>
    <dbReference type="NCBI Taxonomy" id="1142134"/>
    <lineage>
        <taxon>Bacteria</taxon>
        <taxon>Bacillati</taxon>
        <taxon>Actinomycetota</taxon>
        <taxon>Actinomycetes</taxon>
        <taxon>Pseudonocardiales</taxon>
        <taxon>Pseudonocardiaceae</taxon>
        <taxon>Allokutzneria</taxon>
    </lineage>
</organism>
<evidence type="ECO:0000256" key="5">
    <source>
        <dbReference type="ARBA" id="ARBA00023210"/>
    </source>
</evidence>
<evidence type="ECO:0000256" key="3">
    <source>
        <dbReference type="ARBA" id="ARBA00022618"/>
    </source>
</evidence>